<organism evidence="1 2">
    <name type="scientific">Syncephalastrum racemosum</name>
    <name type="common">Filamentous fungus</name>
    <dbReference type="NCBI Taxonomy" id="13706"/>
    <lineage>
        <taxon>Eukaryota</taxon>
        <taxon>Fungi</taxon>
        <taxon>Fungi incertae sedis</taxon>
        <taxon>Mucoromycota</taxon>
        <taxon>Mucoromycotina</taxon>
        <taxon>Mucoromycetes</taxon>
        <taxon>Mucorales</taxon>
        <taxon>Syncephalastraceae</taxon>
        <taxon>Syncephalastrum</taxon>
    </lineage>
</organism>
<accession>A0A1X2GZ09</accession>
<evidence type="ECO:0000313" key="2">
    <source>
        <dbReference type="Proteomes" id="UP000242180"/>
    </source>
</evidence>
<proteinExistence type="predicted"/>
<protein>
    <submittedName>
        <fullName evidence="1">Uncharacterized protein</fullName>
    </submittedName>
</protein>
<gene>
    <name evidence="1" type="ORF">BCR43DRAFT_519367</name>
</gene>
<comment type="caution">
    <text evidence="1">The sequence shown here is derived from an EMBL/GenBank/DDBJ whole genome shotgun (WGS) entry which is preliminary data.</text>
</comment>
<sequence>MKAGEQYGNRNADDCQACSLHLSAVYWITAARTRFPRTNDAANVDMVKRKPVTDH</sequence>
<dbReference type="EMBL" id="MCGN01000016">
    <property type="protein sequence ID" value="ORY89492.1"/>
    <property type="molecule type" value="Genomic_DNA"/>
</dbReference>
<name>A0A1X2GZ09_SYNRA</name>
<keyword evidence="2" id="KW-1185">Reference proteome</keyword>
<dbReference type="Proteomes" id="UP000242180">
    <property type="component" value="Unassembled WGS sequence"/>
</dbReference>
<evidence type="ECO:0000313" key="1">
    <source>
        <dbReference type="EMBL" id="ORY89492.1"/>
    </source>
</evidence>
<reference evidence="1 2" key="1">
    <citation type="submission" date="2016-07" db="EMBL/GenBank/DDBJ databases">
        <title>Pervasive Adenine N6-methylation of Active Genes in Fungi.</title>
        <authorList>
            <consortium name="DOE Joint Genome Institute"/>
            <person name="Mondo S.J."/>
            <person name="Dannebaum R.O."/>
            <person name="Kuo R.C."/>
            <person name="Labutti K."/>
            <person name="Haridas S."/>
            <person name="Kuo A."/>
            <person name="Salamov A."/>
            <person name="Ahrendt S.R."/>
            <person name="Lipzen A."/>
            <person name="Sullivan W."/>
            <person name="Andreopoulos W.B."/>
            <person name="Clum A."/>
            <person name="Lindquist E."/>
            <person name="Daum C."/>
            <person name="Ramamoorthy G.K."/>
            <person name="Gryganskyi A."/>
            <person name="Culley D."/>
            <person name="Magnuson J.K."/>
            <person name="James T.Y."/>
            <person name="O'Malley M.A."/>
            <person name="Stajich J.E."/>
            <person name="Spatafora J.W."/>
            <person name="Visel A."/>
            <person name="Grigoriev I.V."/>
        </authorList>
    </citation>
    <scope>NUCLEOTIDE SEQUENCE [LARGE SCALE GENOMIC DNA]</scope>
    <source>
        <strain evidence="1 2">NRRL 2496</strain>
    </source>
</reference>
<dbReference type="InParanoid" id="A0A1X2GZ09"/>
<dbReference type="AlphaFoldDB" id="A0A1X2GZ09"/>